<proteinExistence type="predicted"/>
<evidence type="ECO:0000256" key="1">
    <source>
        <dbReference type="SAM" id="Phobius"/>
    </source>
</evidence>
<keyword evidence="1" id="KW-1133">Transmembrane helix</keyword>
<gene>
    <name evidence="2" type="ORF">H8S75_02110</name>
</gene>
<keyword evidence="3" id="KW-1185">Reference proteome</keyword>
<sequence length="159" mass="17293">MAKQESGFKANIGSSSLILIFIVMCLVTFGMLSLTSAKSDLSLANRNADAVTEYYRADTEGEAFYRMVAGEVKAACTNASGHEERLALLEKALGEYYRGGAAVTEVAMERAQALHIELEPDLDGEGSVRVAKWNVIQTEDYEIDDSMPVWGGTADTEQK</sequence>
<evidence type="ECO:0000313" key="2">
    <source>
        <dbReference type="EMBL" id="MBC5706747.1"/>
    </source>
</evidence>
<evidence type="ECO:0000313" key="3">
    <source>
        <dbReference type="Proteomes" id="UP000634672"/>
    </source>
</evidence>
<dbReference type="Proteomes" id="UP000634672">
    <property type="component" value="Unassembled WGS sequence"/>
</dbReference>
<dbReference type="EMBL" id="JACOPB010000001">
    <property type="protein sequence ID" value="MBC5706747.1"/>
    <property type="molecule type" value="Genomic_DNA"/>
</dbReference>
<dbReference type="RefSeq" id="WP_187018981.1">
    <property type="nucleotide sequence ID" value="NZ_JACOPB010000001.1"/>
</dbReference>
<keyword evidence="1" id="KW-0812">Transmembrane</keyword>
<keyword evidence="1" id="KW-0472">Membrane</keyword>
<organism evidence="2 3">
    <name type="scientific">Hungatella hominis</name>
    <dbReference type="NCBI Taxonomy" id="2763050"/>
    <lineage>
        <taxon>Bacteria</taxon>
        <taxon>Bacillati</taxon>
        <taxon>Bacillota</taxon>
        <taxon>Clostridia</taxon>
        <taxon>Lachnospirales</taxon>
        <taxon>Lachnospiraceae</taxon>
        <taxon>Hungatella</taxon>
    </lineage>
</organism>
<reference evidence="2 3" key="1">
    <citation type="submission" date="2020-08" db="EMBL/GenBank/DDBJ databases">
        <title>Genome public.</title>
        <authorList>
            <person name="Liu C."/>
            <person name="Sun Q."/>
        </authorList>
    </citation>
    <scope>NUCLEOTIDE SEQUENCE [LARGE SCALE GENOMIC DNA]</scope>
    <source>
        <strain evidence="2 3">NSJ-66</strain>
    </source>
</reference>
<name>A0ABR7H0M2_9FIRM</name>
<feature type="transmembrane region" description="Helical" evidence="1">
    <location>
        <begin position="12"/>
        <end position="34"/>
    </location>
</feature>
<comment type="caution">
    <text evidence="2">The sequence shown here is derived from an EMBL/GenBank/DDBJ whole genome shotgun (WGS) entry which is preliminary data.</text>
</comment>
<protein>
    <submittedName>
        <fullName evidence="2">Short-chain dehydrogenase</fullName>
    </submittedName>
</protein>
<accession>A0ABR7H0M2</accession>